<dbReference type="GO" id="GO:0043541">
    <property type="term" value="C:UDP-N-acetylglucosamine transferase complex"/>
    <property type="evidence" value="ECO:0007669"/>
    <property type="project" value="TreeGrafter"/>
</dbReference>
<dbReference type="GO" id="GO:0003924">
    <property type="term" value="F:GTPase activity"/>
    <property type="evidence" value="ECO:0007669"/>
    <property type="project" value="InterPro"/>
</dbReference>
<keyword evidence="9 12" id="KW-0472">Membrane</keyword>
<feature type="transmembrane region" description="Helical" evidence="12">
    <location>
        <begin position="529"/>
        <end position="547"/>
    </location>
</feature>
<evidence type="ECO:0000256" key="2">
    <source>
        <dbReference type="ARBA" id="ARBA00004590"/>
    </source>
</evidence>
<protein>
    <recommendedName>
        <fullName evidence="5">UDP-N-acetylglucosamine transferase subunit ALG14</fullName>
    </recommendedName>
    <alternativeName>
        <fullName evidence="10">Asparagine-linked glycosylation protein 14</fullName>
    </alternativeName>
</protein>
<feature type="region of interest" description="Disordered" evidence="11">
    <location>
        <begin position="360"/>
        <end position="405"/>
    </location>
</feature>
<comment type="caution">
    <text evidence="13">The sequence shown here is derived from an EMBL/GenBank/DDBJ whole genome shotgun (WGS) entry which is preliminary data.</text>
</comment>
<evidence type="ECO:0000256" key="11">
    <source>
        <dbReference type="SAM" id="MobiDB-lite"/>
    </source>
</evidence>
<organism evidence="13 14">
    <name type="scientific">Purpureocillium lavendulum</name>
    <dbReference type="NCBI Taxonomy" id="1247861"/>
    <lineage>
        <taxon>Eukaryota</taxon>
        <taxon>Fungi</taxon>
        <taxon>Dikarya</taxon>
        <taxon>Ascomycota</taxon>
        <taxon>Pezizomycotina</taxon>
        <taxon>Sordariomycetes</taxon>
        <taxon>Hypocreomycetidae</taxon>
        <taxon>Hypocreales</taxon>
        <taxon>Ophiocordycipitaceae</taxon>
        <taxon>Purpureocillium</taxon>
    </lineage>
</organism>
<dbReference type="GO" id="GO:0006488">
    <property type="term" value="P:dolichol-linked oligosaccharide biosynthetic process"/>
    <property type="evidence" value="ECO:0007669"/>
    <property type="project" value="InterPro"/>
</dbReference>
<comment type="subunit">
    <text evidence="4">Heterodimer with ALG13 to form a functional enzyme.</text>
</comment>
<evidence type="ECO:0000313" key="14">
    <source>
        <dbReference type="Proteomes" id="UP001163105"/>
    </source>
</evidence>
<dbReference type="SMART" id="SM00174">
    <property type="entry name" value="RHO"/>
    <property type="match status" value="1"/>
</dbReference>
<dbReference type="Gene3D" id="3.40.50.300">
    <property type="entry name" value="P-loop containing nucleotide triphosphate hydrolases"/>
    <property type="match status" value="1"/>
</dbReference>
<feature type="transmembrane region" description="Helical" evidence="12">
    <location>
        <begin position="334"/>
        <end position="353"/>
    </location>
</feature>
<keyword evidence="7" id="KW-0256">Endoplasmic reticulum</keyword>
<evidence type="ECO:0000313" key="13">
    <source>
        <dbReference type="EMBL" id="KAJ6439418.1"/>
    </source>
</evidence>
<dbReference type="Proteomes" id="UP001163105">
    <property type="component" value="Unassembled WGS sequence"/>
</dbReference>
<keyword evidence="8 12" id="KW-1133">Transmembrane helix</keyword>
<dbReference type="PRINTS" id="PR00449">
    <property type="entry name" value="RASTRNSFRMNG"/>
</dbReference>
<evidence type="ECO:0000256" key="1">
    <source>
        <dbReference type="ARBA" id="ARBA00004389"/>
    </source>
</evidence>
<dbReference type="Pfam" id="PF00071">
    <property type="entry name" value="Ras"/>
    <property type="match status" value="1"/>
</dbReference>
<dbReference type="GO" id="GO:0004577">
    <property type="term" value="F:N-acetylglucosaminyldiphosphodolichol N-acetylglucosaminyltransferase activity"/>
    <property type="evidence" value="ECO:0007669"/>
    <property type="project" value="TreeGrafter"/>
</dbReference>
<feature type="region of interest" description="Disordered" evidence="11">
    <location>
        <begin position="1"/>
        <end position="39"/>
    </location>
</feature>
<dbReference type="EMBL" id="JAQHRD010000006">
    <property type="protein sequence ID" value="KAJ6439418.1"/>
    <property type="molecule type" value="Genomic_DNA"/>
</dbReference>
<feature type="compositionally biased region" description="Acidic residues" evidence="11">
    <location>
        <begin position="1"/>
        <end position="15"/>
    </location>
</feature>
<comment type="similarity">
    <text evidence="3">Belongs to the ALG14 family.</text>
</comment>
<name>A0AB34FJT0_9HYPO</name>
<evidence type="ECO:0000256" key="3">
    <source>
        <dbReference type="ARBA" id="ARBA00009731"/>
    </source>
</evidence>
<dbReference type="PANTHER" id="PTHR12154:SF4">
    <property type="entry name" value="UDP-N-ACETYLGLUCOSAMINE TRANSFERASE SUBUNIT ALG14 HOMOLOG"/>
    <property type="match status" value="1"/>
</dbReference>
<evidence type="ECO:0000256" key="12">
    <source>
        <dbReference type="SAM" id="Phobius"/>
    </source>
</evidence>
<dbReference type="PANTHER" id="PTHR12154">
    <property type="entry name" value="GLYCOSYL TRANSFERASE-RELATED"/>
    <property type="match status" value="1"/>
</dbReference>
<comment type="subcellular location">
    <subcellularLocation>
        <location evidence="1">Endoplasmic reticulum membrane</location>
        <topology evidence="1">Single-pass membrane protein</topology>
    </subcellularLocation>
    <subcellularLocation>
        <location evidence="2">Nucleus membrane</location>
        <topology evidence="2">Single-pass membrane protein</topology>
    </subcellularLocation>
</comment>
<sequence>MASVVDDETVLEDREDTTTIVAQGRADEKEEKEVRGSTDLTARRPGRLSFACPDPSPQFTAAAAAAAARPSTALSVRDFDYRRLLGDGNSMRRRLSTRIAGMFGRKRKARNADADDAATVAAAAAPAPGVVVTVTLPDPILLKFLFVGGKGVGQTSLLVSGTPDLNTVEMARAHSFDAVFLCFDVQDRLSMRNIVAWWTHARTRAFTKDCPFQMGFDPLLHLVGLKKDLRTKVPAGRSEVCFVDPHDAQVAAASIGAHRYVECSSKTHEGLDALFDEAGGEATRRPSSPPNYKSAIQTRSAVMGREALALSGLFAIAAVGAALLWRLVRALDRTTLLTAAALLIALAIVTTILRRRRATQWPKPPFGRESTAAGPRDATAVPLNGGGSGSGSDYGADEDGEDEGGRHGARGEYLLFVLGSGGHTKEMLMMMDDGSCDFSGAHRRYLVSSGDAMSAHHLREYEARLTELCRARRTSPGTFDMRTVTRARRVHQPLWTAPASALRSVADVVPALLSPPEARARRHRVPTRVFSNGPATGFVVALVVHLLKMAGLVPPDAMRFVYVESWARVSTLSLTGKLLYYTGLADAFYVQHEGVAAAYGLVNAGQMVFNARRPDVPET</sequence>
<dbReference type="SUPFAM" id="SSF52540">
    <property type="entry name" value="P-loop containing nucleoside triphosphate hydrolases"/>
    <property type="match status" value="1"/>
</dbReference>
<keyword evidence="6 12" id="KW-0812">Transmembrane</keyword>
<evidence type="ECO:0000256" key="4">
    <source>
        <dbReference type="ARBA" id="ARBA00011335"/>
    </source>
</evidence>
<evidence type="ECO:0000256" key="7">
    <source>
        <dbReference type="ARBA" id="ARBA00022824"/>
    </source>
</evidence>
<reference evidence="13" key="1">
    <citation type="submission" date="2023-01" db="EMBL/GenBank/DDBJ databases">
        <title>The growth and conidiation of Purpureocillium lavendulum are regulated by nitrogen source and histone H3K14 acetylation.</title>
        <authorList>
            <person name="Tang P."/>
            <person name="Han J."/>
            <person name="Zhang C."/>
            <person name="Tang P."/>
            <person name="Qi F."/>
            <person name="Zhang K."/>
            <person name="Liang L."/>
        </authorList>
    </citation>
    <scope>NUCLEOTIDE SEQUENCE</scope>
    <source>
        <strain evidence="13">YMF1.00683</strain>
    </source>
</reference>
<accession>A0AB34FJT0</accession>
<dbReference type="GO" id="GO:0031965">
    <property type="term" value="C:nuclear membrane"/>
    <property type="evidence" value="ECO:0007669"/>
    <property type="project" value="UniProtKB-SubCell"/>
</dbReference>
<dbReference type="Pfam" id="PF08660">
    <property type="entry name" value="Alg14"/>
    <property type="match status" value="1"/>
</dbReference>
<dbReference type="InterPro" id="IPR013969">
    <property type="entry name" value="Oligosacch_biosynth_Alg14"/>
</dbReference>
<dbReference type="InterPro" id="IPR027417">
    <property type="entry name" value="P-loop_NTPase"/>
</dbReference>
<feature type="transmembrane region" description="Helical" evidence="12">
    <location>
        <begin position="307"/>
        <end position="328"/>
    </location>
</feature>
<keyword evidence="14" id="KW-1185">Reference proteome</keyword>
<gene>
    <name evidence="13" type="ORF">O9K51_07303</name>
</gene>
<feature type="compositionally biased region" description="Basic and acidic residues" evidence="11">
    <location>
        <begin position="25"/>
        <end position="36"/>
    </location>
</feature>
<dbReference type="AlphaFoldDB" id="A0AB34FJT0"/>
<evidence type="ECO:0000256" key="9">
    <source>
        <dbReference type="ARBA" id="ARBA00023136"/>
    </source>
</evidence>
<evidence type="ECO:0000256" key="6">
    <source>
        <dbReference type="ARBA" id="ARBA00022692"/>
    </source>
</evidence>
<evidence type="ECO:0000256" key="10">
    <source>
        <dbReference type="ARBA" id="ARBA00032062"/>
    </source>
</evidence>
<evidence type="ECO:0000256" key="5">
    <source>
        <dbReference type="ARBA" id="ARBA00017467"/>
    </source>
</evidence>
<dbReference type="InterPro" id="IPR001806">
    <property type="entry name" value="Small_GTPase"/>
</dbReference>
<evidence type="ECO:0000256" key="8">
    <source>
        <dbReference type="ARBA" id="ARBA00022989"/>
    </source>
</evidence>
<proteinExistence type="inferred from homology"/>
<dbReference type="GO" id="GO:0005525">
    <property type="term" value="F:GTP binding"/>
    <property type="evidence" value="ECO:0007669"/>
    <property type="project" value="InterPro"/>
</dbReference>